<dbReference type="AlphaFoldDB" id="A0A5C8E8E6"/>
<dbReference type="EMBL" id="SAYI01000022">
    <property type="protein sequence ID" value="TXJ53551.1"/>
    <property type="molecule type" value="Genomic_DNA"/>
</dbReference>
<evidence type="ECO:0000313" key="7">
    <source>
        <dbReference type="Proteomes" id="UP000324336"/>
    </source>
</evidence>
<name>A0A5C8E8E6_9SPIR</name>
<evidence type="ECO:0000313" key="6">
    <source>
        <dbReference type="Proteomes" id="UP000322659"/>
    </source>
</evidence>
<evidence type="ECO:0000313" key="5">
    <source>
        <dbReference type="Proteomes" id="UP000322327"/>
    </source>
</evidence>
<dbReference type="Proteomes" id="UP000322659">
    <property type="component" value="Unassembled WGS sequence"/>
</dbReference>
<dbReference type="EMBL" id="SAYD01000018">
    <property type="protein sequence ID" value="TXJ38702.1"/>
    <property type="molecule type" value="Genomic_DNA"/>
</dbReference>
<dbReference type="Proteomes" id="UP000325002">
    <property type="component" value="Unassembled WGS sequence"/>
</dbReference>
<evidence type="ECO:0000313" key="4">
    <source>
        <dbReference type="EMBL" id="TXJ53551.1"/>
    </source>
</evidence>
<dbReference type="Proteomes" id="UP000322327">
    <property type="component" value="Unassembled WGS sequence"/>
</dbReference>
<dbReference type="EMBL" id="SAXZ01000002">
    <property type="protein sequence ID" value="TXJ34035.1"/>
    <property type="molecule type" value="Genomic_DNA"/>
</dbReference>
<evidence type="ECO:0000313" key="8">
    <source>
        <dbReference type="Proteomes" id="UP000325002"/>
    </source>
</evidence>
<dbReference type="RefSeq" id="WP_021958176.1">
    <property type="nucleotide sequence ID" value="NZ_SAXV01000020.1"/>
</dbReference>
<reference evidence="4" key="2">
    <citation type="submission" date="2019-01" db="EMBL/GenBank/DDBJ databases">
        <authorList>
            <person name="Thorell K."/>
        </authorList>
    </citation>
    <scope>NUCLEOTIDE SEQUENCE</scope>
    <source>
        <strain evidence="4">PC3053II</strain>
        <strain evidence="3">PC3997IV</strain>
        <strain evidence="1">PC4597II</strain>
        <strain evidence="2">PC5099IV</strain>
    </source>
</reference>
<reference evidence="5 6" key="1">
    <citation type="journal article" date="1992" name="Lakartidningen">
        <title>[Penicillin V and not amoxicillin is the first choice preparation in acute otitis].</title>
        <authorList>
            <person name="Kamme C."/>
            <person name="Lundgren K."/>
            <person name="Prellner K."/>
        </authorList>
    </citation>
    <scope>NUCLEOTIDE SEQUENCE [LARGE SCALE GENOMIC DNA]</scope>
    <source>
        <strain evidence="4 5">PC3053II</strain>
        <strain evidence="3 8">PC3997IV</strain>
        <strain evidence="1 7">PC4597II</strain>
        <strain evidence="2 6">PC5099IV</strain>
    </source>
</reference>
<organism evidence="4 5">
    <name type="scientific">Brachyspira aalborgi</name>
    <dbReference type="NCBI Taxonomy" id="29522"/>
    <lineage>
        <taxon>Bacteria</taxon>
        <taxon>Pseudomonadati</taxon>
        <taxon>Spirochaetota</taxon>
        <taxon>Spirochaetia</taxon>
        <taxon>Brachyspirales</taxon>
        <taxon>Brachyspiraceae</taxon>
        <taxon>Brachyspira</taxon>
    </lineage>
</organism>
<evidence type="ECO:0000313" key="3">
    <source>
        <dbReference type="EMBL" id="TXJ38702.1"/>
    </source>
</evidence>
<evidence type="ECO:0000313" key="1">
    <source>
        <dbReference type="EMBL" id="TXJ24343.1"/>
    </source>
</evidence>
<protein>
    <submittedName>
        <fullName evidence="4">Uncharacterized protein</fullName>
    </submittedName>
</protein>
<gene>
    <name evidence="2" type="ORF">EPJ71_02040</name>
    <name evidence="1" type="ORF">EPJ73_10910</name>
    <name evidence="4" type="ORF">EPJ76_11515</name>
    <name evidence="3" type="ORF">EPJ81_06100</name>
</gene>
<accession>A0A5C8E8E6</accession>
<dbReference type="Proteomes" id="UP000324336">
    <property type="component" value="Unassembled WGS sequence"/>
</dbReference>
<comment type="caution">
    <text evidence="4">The sequence shown here is derived from an EMBL/GenBank/DDBJ whole genome shotgun (WGS) entry which is preliminary data.</text>
</comment>
<dbReference type="EMBL" id="SAYA01000023">
    <property type="protein sequence ID" value="TXJ24343.1"/>
    <property type="molecule type" value="Genomic_DNA"/>
</dbReference>
<keyword evidence="6" id="KW-1185">Reference proteome</keyword>
<proteinExistence type="predicted"/>
<evidence type="ECO:0000313" key="2">
    <source>
        <dbReference type="EMBL" id="TXJ34035.1"/>
    </source>
</evidence>
<sequence>MRKNVWTILGETTEYTTLKIFNGNKQGVDANNLKLADLDEQEKIIKPIKNSAKLIEKGYFMDVTLKEKKLSSNSKSAIVNLNFTMFTKFEVSGRK</sequence>